<evidence type="ECO:0008006" key="4">
    <source>
        <dbReference type="Google" id="ProtNLM"/>
    </source>
</evidence>
<reference evidence="2 3" key="1">
    <citation type="submission" date="2017-03" db="EMBL/GenBank/DDBJ databases">
        <authorList>
            <person name="Afonso C.L."/>
            <person name="Miller P.J."/>
            <person name="Scott M.A."/>
            <person name="Spackman E."/>
            <person name="Goraichik I."/>
            <person name="Dimitrov K.M."/>
            <person name="Suarez D.L."/>
            <person name="Swayne D.E."/>
        </authorList>
    </citation>
    <scope>NUCLEOTIDE SEQUENCE [LARGE SCALE GENOMIC DNA]</scope>
    <source>
        <strain evidence="2 3">CECT 8110</strain>
    </source>
</reference>
<organism evidence="2 3">
    <name type="scientific">Roseovarius halotolerans</name>
    <dbReference type="NCBI Taxonomy" id="505353"/>
    <lineage>
        <taxon>Bacteria</taxon>
        <taxon>Pseudomonadati</taxon>
        <taxon>Pseudomonadota</taxon>
        <taxon>Alphaproteobacteria</taxon>
        <taxon>Rhodobacterales</taxon>
        <taxon>Roseobacteraceae</taxon>
        <taxon>Roseovarius</taxon>
    </lineage>
</organism>
<evidence type="ECO:0000313" key="3">
    <source>
        <dbReference type="Proteomes" id="UP000193207"/>
    </source>
</evidence>
<dbReference type="OrthoDB" id="361944at2"/>
<feature type="compositionally biased region" description="Basic and acidic residues" evidence="1">
    <location>
        <begin position="115"/>
        <end position="130"/>
    </location>
</feature>
<dbReference type="Proteomes" id="UP000193207">
    <property type="component" value="Unassembled WGS sequence"/>
</dbReference>
<keyword evidence="3" id="KW-1185">Reference proteome</keyword>
<dbReference type="InterPro" id="IPR025528">
    <property type="entry name" value="BrnA_antitoxin"/>
</dbReference>
<dbReference type="EMBL" id="FWFU01000001">
    <property type="protein sequence ID" value="SLN12382.1"/>
    <property type="molecule type" value="Genomic_DNA"/>
</dbReference>
<feature type="compositionally biased region" description="Gly residues" evidence="1">
    <location>
        <begin position="155"/>
        <end position="166"/>
    </location>
</feature>
<evidence type="ECO:0000256" key="1">
    <source>
        <dbReference type="SAM" id="MobiDB-lite"/>
    </source>
</evidence>
<dbReference type="AlphaFoldDB" id="A0A1X6Y757"/>
<evidence type="ECO:0000313" key="2">
    <source>
        <dbReference type="EMBL" id="SLN12382.1"/>
    </source>
</evidence>
<feature type="region of interest" description="Disordered" evidence="1">
    <location>
        <begin position="115"/>
        <end position="166"/>
    </location>
</feature>
<protein>
    <recommendedName>
        <fullName evidence="4">BrnA antitoxin of type II toxin-antitoxin system</fullName>
    </recommendedName>
</protein>
<sequence>MTSKTTRQPPRMTKTERIAREGLMKNLIHLHRDGWITSVIKDEVPEAWHTLEADLDVEEAKQKVTLYLDRSVVRFYRAMGRGYQARINRLLATWAQMKIAGEVQLDEHLKKRLGYRESGPDDEQAAKDEPDAGDEIGENERAWLESGGRISCGEYDGGGEGPVTPG</sequence>
<dbReference type="RefSeq" id="WP_085815896.1">
    <property type="nucleotide sequence ID" value="NZ_FWFU01000001.1"/>
</dbReference>
<dbReference type="Pfam" id="PF14384">
    <property type="entry name" value="BrnA_antitoxin"/>
    <property type="match status" value="1"/>
</dbReference>
<name>A0A1X6Y757_9RHOB</name>
<proteinExistence type="predicted"/>
<accession>A0A1X6Y757</accession>
<gene>
    <name evidence="2" type="ORF">ROH8110_00156</name>
</gene>